<name>A0ABP7NVA2_9BACT</name>
<keyword evidence="3" id="KW-1185">Reference proteome</keyword>
<dbReference type="PANTHER" id="PTHR43464:SF49">
    <property type="entry name" value="TELLURITE METHYLTRANSFERASE"/>
    <property type="match status" value="1"/>
</dbReference>
<dbReference type="InterPro" id="IPR029063">
    <property type="entry name" value="SAM-dependent_MTases_sf"/>
</dbReference>
<dbReference type="EMBL" id="BAABDH010000113">
    <property type="protein sequence ID" value="GAA3954664.1"/>
    <property type="molecule type" value="Genomic_DNA"/>
</dbReference>
<feature type="domain" description="Methyltransferase" evidence="1">
    <location>
        <begin position="53"/>
        <end position="139"/>
    </location>
</feature>
<proteinExistence type="predicted"/>
<dbReference type="Pfam" id="PF13649">
    <property type="entry name" value="Methyltransf_25"/>
    <property type="match status" value="1"/>
</dbReference>
<evidence type="ECO:0000313" key="2">
    <source>
        <dbReference type="EMBL" id="GAA3954664.1"/>
    </source>
</evidence>
<organism evidence="2 3">
    <name type="scientific">Hymenobacter algoricola</name>
    <dbReference type="NCBI Taxonomy" id="486267"/>
    <lineage>
        <taxon>Bacteria</taxon>
        <taxon>Pseudomonadati</taxon>
        <taxon>Bacteroidota</taxon>
        <taxon>Cytophagia</taxon>
        <taxon>Cytophagales</taxon>
        <taxon>Hymenobacteraceae</taxon>
        <taxon>Hymenobacter</taxon>
    </lineage>
</organism>
<dbReference type="Gene3D" id="3.40.50.150">
    <property type="entry name" value="Vaccinia Virus protein VP39"/>
    <property type="match status" value="1"/>
</dbReference>
<dbReference type="Proteomes" id="UP001499909">
    <property type="component" value="Unassembled WGS sequence"/>
</dbReference>
<comment type="caution">
    <text evidence="2">The sequence shown here is derived from an EMBL/GenBank/DDBJ whole genome shotgun (WGS) entry which is preliminary data.</text>
</comment>
<protein>
    <recommendedName>
        <fullName evidence="1">Methyltransferase domain-containing protein</fullName>
    </recommendedName>
</protein>
<dbReference type="PANTHER" id="PTHR43464">
    <property type="entry name" value="METHYLTRANSFERASE"/>
    <property type="match status" value="1"/>
</dbReference>
<dbReference type="InterPro" id="IPR041698">
    <property type="entry name" value="Methyltransf_25"/>
</dbReference>
<dbReference type="SUPFAM" id="SSF53335">
    <property type="entry name" value="S-adenosyl-L-methionine-dependent methyltransferases"/>
    <property type="match status" value="1"/>
</dbReference>
<evidence type="ECO:0000313" key="3">
    <source>
        <dbReference type="Proteomes" id="UP001499909"/>
    </source>
</evidence>
<evidence type="ECO:0000259" key="1">
    <source>
        <dbReference type="Pfam" id="PF13649"/>
    </source>
</evidence>
<sequence>MPDDVSPAQRQEQERARWNHYLLDPIWRRTRFNAAPNMLPVETMQTRRAGTALDVNVGEGRNALYLAQQGWRVTGIDIADKALAFAQQQARQLGVSLTTVEQDVNAFDWGINQWDLLLLCYADESMHVGQVHAALKPGGLLVFENLHADINQSRGNKPGEAIGFVSEELKDNYAAAGFQILRYEEPIGPADFSLETHRLVRLVAQKPFSKEA</sequence>
<dbReference type="CDD" id="cd02440">
    <property type="entry name" value="AdoMet_MTases"/>
    <property type="match status" value="1"/>
</dbReference>
<accession>A0ABP7NVA2</accession>
<gene>
    <name evidence="2" type="ORF">GCM10022406_40310</name>
</gene>
<reference evidence="3" key="1">
    <citation type="journal article" date="2019" name="Int. J. Syst. Evol. Microbiol.">
        <title>The Global Catalogue of Microorganisms (GCM) 10K type strain sequencing project: providing services to taxonomists for standard genome sequencing and annotation.</title>
        <authorList>
            <consortium name="The Broad Institute Genomics Platform"/>
            <consortium name="The Broad Institute Genome Sequencing Center for Infectious Disease"/>
            <person name="Wu L."/>
            <person name="Ma J."/>
        </authorList>
    </citation>
    <scope>NUCLEOTIDE SEQUENCE [LARGE SCALE GENOMIC DNA]</scope>
    <source>
        <strain evidence="3">JCM 17214</strain>
    </source>
</reference>
<dbReference type="RefSeq" id="WP_345117860.1">
    <property type="nucleotide sequence ID" value="NZ_BAABDH010000113.1"/>
</dbReference>